<dbReference type="PANTHER" id="PTHR39550:SF1">
    <property type="entry name" value="SLL0658 PROTEIN"/>
    <property type="match status" value="1"/>
</dbReference>
<dbReference type="PANTHER" id="PTHR39550">
    <property type="entry name" value="SLL0658 PROTEIN"/>
    <property type="match status" value="1"/>
</dbReference>
<protein>
    <submittedName>
        <fullName evidence="1">DUF3368 domain-containing protein</fullName>
    </submittedName>
</protein>
<reference evidence="1 2" key="1">
    <citation type="journal article" date="2023" name="Microbiol. Resour. Announc.">
        <title>Complete Genome Sequence of Imperialibacter roseus strain P4T.</title>
        <authorList>
            <person name="Tizabi D.R."/>
            <person name="Bachvaroff T."/>
            <person name="Hill R.T."/>
        </authorList>
    </citation>
    <scope>NUCLEOTIDE SEQUENCE [LARGE SCALE GENOMIC DNA]</scope>
    <source>
        <strain evidence="1 2">P4T</strain>
    </source>
</reference>
<accession>A0ABZ0IRI4</accession>
<dbReference type="EMBL" id="CP136051">
    <property type="protein sequence ID" value="WOK06336.1"/>
    <property type="molecule type" value="Genomic_DNA"/>
</dbReference>
<dbReference type="InterPro" id="IPR021799">
    <property type="entry name" value="PIN-like_prokaryotic"/>
</dbReference>
<organism evidence="1 2">
    <name type="scientific">Imperialibacter roseus</name>
    <dbReference type="NCBI Taxonomy" id="1324217"/>
    <lineage>
        <taxon>Bacteria</taxon>
        <taxon>Pseudomonadati</taxon>
        <taxon>Bacteroidota</taxon>
        <taxon>Cytophagia</taxon>
        <taxon>Cytophagales</taxon>
        <taxon>Flammeovirgaceae</taxon>
        <taxon>Imperialibacter</taxon>
    </lineage>
</organism>
<dbReference type="Proteomes" id="UP001302349">
    <property type="component" value="Chromosome"/>
</dbReference>
<sequence length="151" mass="16829">MAEIIISDTSCLIAYQRIDRLDILQKLFHEVIITEQVLSEFGYAVPEWIKVKSAPPPFGHSILETLDLGEASSISPALKTPGSILILDERKGRKVATDLGLEIIGSIRVLLLAKDKKIIPSVREMVDQLSEHKFRFSTHVVRQLLIEAGEA</sequence>
<evidence type="ECO:0000313" key="1">
    <source>
        <dbReference type="EMBL" id="WOK06336.1"/>
    </source>
</evidence>
<gene>
    <name evidence="1" type="ORF">RT717_24995</name>
</gene>
<dbReference type="RefSeq" id="WP_317489062.1">
    <property type="nucleotide sequence ID" value="NZ_CP136051.1"/>
</dbReference>
<keyword evidence="2" id="KW-1185">Reference proteome</keyword>
<name>A0ABZ0IRI4_9BACT</name>
<dbReference type="Pfam" id="PF11848">
    <property type="entry name" value="DUF3368"/>
    <property type="match status" value="1"/>
</dbReference>
<proteinExistence type="predicted"/>
<evidence type="ECO:0000313" key="2">
    <source>
        <dbReference type="Proteomes" id="UP001302349"/>
    </source>
</evidence>